<keyword evidence="4 13" id="KW-0812">Transmembrane</keyword>
<keyword evidence="3" id="KW-0597">Phosphoprotein</keyword>
<keyword evidence="6" id="KW-0430">Lectin</keyword>
<dbReference type="GeneTree" id="ENSGT00940000165409"/>
<dbReference type="GO" id="GO:0016020">
    <property type="term" value="C:membrane"/>
    <property type="evidence" value="ECO:0007669"/>
    <property type="project" value="UniProtKB-SubCell"/>
</dbReference>
<dbReference type="FunFam" id="2.10.25.10:FF:000119">
    <property type="entry name" value="vitamin K-dependent protein S"/>
    <property type="match status" value="1"/>
</dbReference>
<dbReference type="InterPro" id="IPR001881">
    <property type="entry name" value="EGF-like_Ca-bd_dom"/>
</dbReference>
<dbReference type="SUPFAM" id="SSF56436">
    <property type="entry name" value="C-type lectin-like"/>
    <property type="match status" value="1"/>
</dbReference>
<dbReference type="PIRSF" id="PIRSF001775">
    <property type="entry name" value="CD93/CD141"/>
    <property type="match status" value="1"/>
</dbReference>
<evidence type="ECO:0000256" key="5">
    <source>
        <dbReference type="ARBA" id="ARBA00022729"/>
    </source>
</evidence>
<evidence type="ECO:0000256" key="8">
    <source>
        <dbReference type="ARBA" id="ARBA00022989"/>
    </source>
</evidence>
<dbReference type="PROSITE" id="PS50041">
    <property type="entry name" value="C_TYPE_LECTIN_2"/>
    <property type="match status" value="1"/>
</dbReference>
<keyword evidence="2 12" id="KW-0245">EGF-like domain</keyword>
<dbReference type="Pfam" id="PF00059">
    <property type="entry name" value="Lectin_C"/>
    <property type="match status" value="1"/>
</dbReference>
<dbReference type="Ensembl" id="ENSECRT00000024724.1">
    <property type="protein sequence ID" value="ENSECRP00000024192.1"/>
    <property type="gene ID" value="ENSECRG00000016324.1"/>
</dbReference>
<sequence length="565" mass="61592">NSRSTGALLALFVALTGFSSQAAAQPPKAGLCNLDECYAIHRGAADFETASDVCRSRGGHLMTVRSTVHSDIISILKENLQGRLWIGLELPAGRCSDPSKALRGYRWVTGEEATDFTQWSAQDSSECGRRCVSISIGQLWEESSCLEAADGFLCEYNFNETCQAPELKGISLTYRTPFGFQTTETTRLPPGTIATVSSSGVKRYCGIDGTWALGPWDCQSENGGCSHKCEMERTKAKCFCPEGLQLEENQVTCETPDPCRDHPCEHLCLPQMDRYLCTCREGYRLGDDGSTCLDVDECQLARVCEAGQVCANTPGSFQCACPAGYRMVSGRSGCPPGFEMVNGMCEDRDECEAAPCEHECANTPGSFDCYCLEGFQGYVLDNEGTNQVCVDIDECDSGTFCEQLCDNSFGSYTCHCKGGYELQDDGYSCTPFNVTSVTPVEPVTPTANVTVIEPSAMLPGVLLGVLICVLAIVILVCAVHINGSLTAFYVIASSVRCKLLLSTLIIIIQILELLNYFALFVYILVVFYIYVCTEGAAFNLIVHVYSDNKRHSILFYSILNSIINL</sequence>
<name>A0A8C4SZP7_ERPCA</name>
<keyword evidence="10" id="KW-1015">Disulfide bond</keyword>
<dbReference type="CDD" id="cd00054">
    <property type="entry name" value="EGF_CA"/>
    <property type="match status" value="1"/>
</dbReference>
<evidence type="ECO:0008006" key="19">
    <source>
        <dbReference type="Google" id="ProtNLM"/>
    </source>
</evidence>
<evidence type="ECO:0000256" key="11">
    <source>
        <dbReference type="ARBA" id="ARBA00023180"/>
    </source>
</evidence>
<feature type="transmembrane region" description="Helical" evidence="13">
    <location>
        <begin position="488"/>
        <end position="511"/>
    </location>
</feature>
<evidence type="ECO:0000256" key="7">
    <source>
        <dbReference type="ARBA" id="ARBA00022737"/>
    </source>
</evidence>
<keyword evidence="7" id="KW-0677">Repeat</keyword>
<dbReference type="GO" id="GO:0005509">
    <property type="term" value="F:calcium ion binding"/>
    <property type="evidence" value="ECO:0007669"/>
    <property type="project" value="InterPro"/>
</dbReference>
<evidence type="ECO:0000256" key="6">
    <source>
        <dbReference type="ARBA" id="ARBA00022734"/>
    </source>
</evidence>
<dbReference type="SUPFAM" id="SSF57196">
    <property type="entry name" value="EGF/Laminin"/>
    <property type="match status" value="2"/>
</dbReference>
<dbReference type="InterPro" id="IPR049883">
    <property type="entry name" value="NOTCH1_EGF-like"/>
</dbReference>
<dbReference type="Pfam" id="PF07645">
    <property type="entry name" value="EGF_CA"/>
    <property type="match status" value="3"/>
</dbReference>
<keyword evidence="11" id="KW-0325">Glycoprotein</keyword>
<dbReference type="PRINTS" id="PR00907">
    <property type="entry name" value="THRMBOMODULN"/>
</dbReference>
<reference evidence="17" key="2">
    <citation type="submission" date="2025-08" db="UniProtKB">
        <authorList>
            <consortium name="Ensembl"/>
        </authorList>
    </citation>
    <scope>IDENTIFICATION</scope>
</reference>
<dbReference type="InterPro" id="IPR000742">
    <property type="entry name" value="EGF"/>
</dbReference>
<organism evidence="17 18">
    <name type="scientific">Erpetoichthys calabaricus</name>
    <name type="common">Rope fish</name>
    <name type="synonym">Calamoichthys calabaricus</name>
    <dbReference type="NCBI Taxonomy" id="27687"/>
    <lineage>
        <taxon>Eukaryota</taxon>
        <taxon>Metazoa</taxon>
        <taxon>Chordata</taxon>
        <taxon>Craniata</taxon>
        <taxon>Vertebrata</taxon>
        <taxon>Euteleostomi</taxon>
        <taxon>Actinopterygii</taxon>
        <taxon>Polypteriformes</taxon>
        <taxon>Polypteridae</taxon>
        <taxon>Erpetoichthys</taxon>
    </lineage>
</organism>
<accession>A0A8C4SZP7</accession>
<keyword evidence="9 13" id="KW-0472">Membrane</keyword>
<dbReference type="GO" id="GO:0030246">
    <property type="term" value="F:carbohydrate binding"/>
    <property type="evidence" value="ECO:0007669"/>
    <property type="project" value="UniProtKB-KW"/>
</dbReference>
<reference evidence="17" key="1">
    <citation type="submission" date="2021-06" db="EMBL/GenBank/DDBJ databases">
        <authorList>
            <consortium name="Wellcome Sanger Institute Data Sharing"/>
        </authorList>
    </citation>
    <scope>NUCLEOTIDE SEQUENCE [LARGE SCALE GENOMIC DNA]</scope>
</reference>
<comment type="subcellular location">
    <subcellularLocation>
        <location evidence="1">Membrane</location>
        <topology evidence="1">Single-pass type I membrane protein</topology>
    </subcellularLocation>
</comment>
<dbReference type="Gene3D" id="2.10.25.10">
    <property type="entry name" value="Laminin"/>
    <property type="match status" value="5"/>
</dbReference>
<dbReference type="SUPFAM" id="SSF57184">
    <property type="entry name" value="Growth factor receptor domain"/>
    <property type="match status" value="1"/>
</dbReference>
<evidence type="ECO:0000256" key="4">
    <source>
        <dbReference type="ARBA" id="ARBA00022692"/>
    </source>
</evidence>
<dbReference type="InterPro" id="IPR009030">
    <property type="entry name" value="Growth_fac_rcpt_cys_sf"/>
</dbReference>
<dbReference type="InterPro" id="IPR051505">
    <property type="entry name" value="C-type_lectin_domain"/>
</dbReference>
<evidence type="ECO:0000313" key="17">
    <source>
        <dbReference type="Ensembl" id="ENSECRP00000024192.1"/>
    </source>
</evidence>
<evidence type="ECO:0000256" key="2">
    <source>
        <dbReference type="ARBA" id="ARBA00022536"/>
    </source>
</evidence>
<dbReference type="PROSITE" id="PS01187">
    <property type="entry name" value="EGF_CA"/>
    <property type="match status" value="2"/>
</dbReference>
<evidence type="ECO:0000256" key="13">
    <source>
        <dbReference type="SAM" id="Phobius"/>
    </source>
</evidence>
<comment type="caution">
    <text evidence="12">Lacks conserved residue(s) required for the propagation of feature annotation.</text>
</comment>
<evidence type="ECO:0000256" key="9">
    <source>
        <dbReference type="ARBA" id="ARBA00023136"/>
    </source>
</evidence>
<dbReference type="SMART" id="SM00181">
    <property type="entry name" value="EGF"/>
    <property type="match status" value="5"/>
</dbReference>
<feature type="transmembrane region" description="Helical" evidence="13">
    <location>
        <begin position="517"/>
        <end position="542"/>
    </location>
</feature>
<dbReference type="Proteomes" id="UP000694620">
    <property type="component" value="Chromosome 15"/>
</dbReference>
<dbReference type="Pfam" id="PF25444">
    <property type="entry name" value="THBD"/>
    <property type="match status" value="1"/>
</dbReference>
<keyword evidence="5 14" id="KW-0732">Signal</keyword>
<evidence type="ECO:0000256" key="14">
    <source>
        <dbReference type="SAM" id="SignalP"/>
    </source>
</evidence>
<dbReference type="SMART" id="SM00179">
    <property type="entry name" value="EGF_CA"/>
    <property type="match status" value="4"/>
</dbReference>
<dbReference type="AlphaFoldDB" id="A0A8C4SZP7"/>
<dbReference type="InterPro" id="IPR000152">
    <property type="entry name" value="EGF-type_Asp/Asn_hydroxyl_site"/>
</dbReference>
<dbReference type="Pfam" id="PF14670">
    <property type="entry name" value="FXa_inhibition"/>
    <property type="match status" value="1"/>
</dbReference>
<feature type="domain" description="EGF-like" evidence="15">
    <location>
        <begin position="347"/>
        <end position="381"/>
    </location>
</feature>
<feature type="domain" description="C-type lectin" evidence="16">
    <location>
        <begin position="33"/>
        <end position="145"/>
    </location>
</feature>
<evidence type="ECO:0000259" key="16">
    <source>
        <dbReference type="PROSITE" id="PS50041"/>
    </source>
</evidence>
<evidence type="ECO:0000256" key="12">
    <source>
        <dbReference type="PROSITE-ProRule" id="PRU00076"/>
    </source>
</evidence>
<dbReference type="PROSITE" id="PS50026">
    <property type="entry name" value="EGF_3"/>
    <property type="match status" value="2"/>
</dbReference>
<evidence type="ECO:0000259" key="15">
    <source>
        <dbReference type="PROSITE" id="PS50026"/>
    </source>
</evidence>
<dbReference type="Gene3D" id="3.10.100.10">
    <property type="entry name" value="Mannose-Binding Protein A, subunit A"/>
    <property type="match status" value="1"/>
</dbReference>
<evidence type="ECO:0000256" key="3">
    <source>
        <dbReference type="ARBA" id="ARBA00022553"/>
    </source>
</evidence>
<reference evidence="17" key="3">
    <citation type="submission" date="2025-09" db="UniProtKB">
        <authorList>
            <consortium name="Ensembl"/>
        </authorList>
    </citation>
    <scope>IDENTIFICATION</scope>
</reference>
<dbReference type="InterPro" id="IPR001304">
    <property type="entry name" value="C-type_lectin-like"/>
</dbReference>
<feature type="domain" description="EGF-like" evidence="15">
    <location>
        <begin position="294"/>
        <end position="331"/>
    </location>
</feature>
<dbReference type="InterPro" id="IPR057350">
    <property type="entry name" value="THBD"/>
</dbReference>
<proteinExistence type="predicted"/>
<dbReference type="InterPro" id="IPR016187">
    <property type="entry name" value="CTDL_fold"/>
</dbReference>
<dbReference type="PROSITE" id="PS00010">
    <property type="entry name" value="ASX_HYDROXYL"/>
    <property type="match status" value="2"/>
</dbReference>
<dbReference type="InterPro" id="IPR018097">
    <property type="entry name" value="EGF_Ca-bd_CS"/>
</dbReference>
<feature type="chain" id="PRO_5034058110" description="Thrombomodulin" evidence="14">
    <location>
        <begin position="25"/>
        <end position="565"/>
    </location>
</feature>
<feature type="transmembrane region" description="Helical" evidence="13">
    <location>
        <begin position="456"/>
        <end position="481"/>
    </location>
</feature>
<dbReference type="InterPro" id="IPR016186">
    <property type="entry name" value="C-type_lectin-like/link_sf"/>
</dbReference>
<evidence type="ECO:0000256" key="10">
    <source>
        <dbReference type="ARBA" id="ARBA00023157"/>
    </source>
</evidence>
<keyword evidence="8 13" id="KW-1133">Transmembrane helix</keyword>
<evidence type="ECO:0000256" key="1">
    <source>
        <dbReference type="ARBA" id="ARBA00004479"/>
    </source>
</evidence>
<keyword evidence="18" id="KW-1185">Reference proteome</keyword>
<feature type="signal peptide" evidence="14">
    <location>
        <begin position="1"/>
        <end position="24"/>
    </location>
</feature>
<protein>
    <recommendedName>
        <fullName evidence="19">Thrombomodulin</fullName>
    </recommendedName>
</protein>
<evidence type="ECO:0000313" key="18">
    <source>
        <dbReference type="Proteomes" id="UP000694620"/>
    </source>
</evidence>
<dbReference type="PROSITE" id="PS01186">
    <property type="entry name" value="EGF_2"/>
    <property type="match status" value="1"/>
</dbReference>
<dbReference type="PANTHER" id="PTHR14789:SF9">
    <property type="entry name" value="THROMBOMODULIN"/>
    <property type="match status" value="1"/>
</dbReference>
<dbReference type="PANTHER" id="PTHR14789">
    <property type="entry name" value="CHONDROLECTIN VARIANT CHODLFDELTAE"/>
    <property type="match status" value="1"/>
</dbReference>
<dbReference type="SMART" id="SM00034">
    <property type="entry name" value="CLECT"/>
    <property type="match status" value="1"/>
</dbReference>